<reference evidence="2" key="1">
    <citation type="journal article" date="2019" name="Int. J. Syst. Evol. Microbiol.">
        <title>The Global Catalogue of Microorganisms (GCM) 10K type strain sequencing project: providing services to taxonomists for standard genome sequencing and annotation.</title>
        <authorList>
            <consortium name="The Broad Institute Genomics Platform"/>
            <consortium name="The Broad Institute Genome Sequencing Center for Infectious Disease"/>
            <person name="Wu L."/>
            <person name="Ma J."/>
        </authorList>
    </citation>
    <scope>NUCLEOTIDE SEQUENCE [LARGE SCALE GENOMIC DNA]</scope>
    <source>
        <strain evidence="2">JCM 9687</strain>
    </source>
</reference>
<gene>
    <name evidence="1" type="ORF">GCM10020366_31630</name>
</gene>
<dbReference type="InterPro" id="IPR011004">
    <property type="entry name" value="Trimer_LpxA-like_sf"/>
</dbReference>
<dbReference type="PANTHER" id="PTHR13061">
    <property type="entry name" value="DYNACTIN SUBUNIT P25"/>
    <property type="match status" value="1"/>
</dbReference>
<dbReference type="PANTHER" id="PTHR13061:SF29">
    <property type="entry name" value="GAMMA CARBONIC ANHYDRASE-LIKE 1, MITOCHONDRIAL-RELATED"/>
    <property type="match status" value="1"/>
</dbReference>
<dbReference type="InterPro" id="IPR047324">
    <property type="entry name" value="LbH_gamma_CA-like"/>
</dbReference>
<protein>
    <submittedName>
        <fullName evidence="1">Gamma carbonic anhydrase family protein</fullName>
    </submittedName>
</protein>
<dbReference type="RefSeq" id="WP_224963015.1">
    <property type="nucleotide sequence ID" value="NZ_BAAAYK010000038.1"/>
</dbReference>
<dbReference type="EMBL" id="BAAAYK010000038">
    <property type="protein sequence ID" value="GAA3358671.1"/>
    <property type="molecule type" value="Genomic_DNA"/>
</dbReference>
<dbReference type="Pfam" id="PF00132">
    <property type="entry name" value="Hexapep"/>
    <property type="match status" value="1"/>
</dbReference>
<accession>A0ABP6RQI0</accession>
<name>A0ABP6RQI0_9PSEU</name>
<keyword evidence="2" id="KW-1185">Reference proteome</keyword>
<dbReference type="SUPFAM" id="SSF51161">
    <property type="entry name" value="Trimeric LpxA-like enzymes"/>
    <property type="match status" value="1"/>
</dbReference>
<comment type="caution">
    <text evidence="1">The sequence shown here is derived from an EMBL/GenBank/DDBJ whole genome shotgun (WGS) entry which is preliminary data.</text>
</comment>
<sequence length="179" mass="18368">MNAPAETARTITIDEHTPQLDEGAWAAPGATLIGRVHLHADASIWYGAVLRGDNEDITVGEGSNVQDGCVLHADPGFPATVGRGVTVGHRAVLHGCTVGDHCLIGMGAVVLNGAAIGEGSLIAAGAVVLEGTEVPPGSMVAGTPAKVRRELTEDERARLRLSAEVYVANAGRHRDALTG</sequence>
<organism evidence="1 2">
    <name type="scientific">Saccharopolyspora gregorii</name>
    <dbReference type="NCBI Taxonomy" id="33914"/>
    <lineage>
        <taxon>Bacteria</taxon>
        <taxon>Bacillati</taxon>
        <taxon>Actinomycetota</taxon>
        <taxon>Actinomycetes</taxon>
        <taxon>Pseudonocardiales</taxon>
        <taxon>Pseudonocardiaceae</taxon>
        <taxon>Saccharopolyspora</taxon>
    </lineage>
</organism>
<evidence type="ECO:0000313" key="2">
    <source>
        <dbReference type="Proteomes" id="UP001500483"/>
    </source>
</evidence>
<dbReference type="InterPro" id="IPR050484">
    <property type="entry name" value="Transf_Hexapept/Carb_Anhydrase"/>
</dbReference>
<dbReference type="Proteomes" id="UP001500483">
    <property type="component" value="Unassembled WGS sequence"/>
</dbReference>
<evidence type="ECO:0000313" key="1">
    <source>
        <dbReference type="EMBL" id="GAA3358671.1"/>
    </source>
</evidence>
<dbReference type="CDD" id="cd04645">
    <property type="entry name" value="LbH_gamma_CA_like"/>
    <property type="match status" value="1"/>
</dbReference>
<dbReference type="Gene3D" id="2.160.10.10">
    <property type="entry name" value="Hexapeptide repeat proteins"/>
    <property type="match status" value="1"/>
</dbReference>
<dbReference type="InterPro" id="IPR001451">
    <property type="entry name" value="Hexapep"/>
</dbReference>
<proteinExistence type="predicted"/>